<keyword evidence="3" id="KW-1185">Reference proteome</keyword>
<gene>
    <name evidence="2" type="ORF">Sjap_015289</name>
</gene>
<protein>
    <recommendedName>
        <fullName evidence="4">Pentatricopeptide repeat-containing protein</fullName>
    </recommendedName>
</protein>
<reference evidence="2 3" key="1">
    <citation type="submission" date="2024-01" db="EMBL/GenBank/DDBJ databases">
        <title>Genome assemblies of Stephania.</title>
        <authorList>
            <person name="Yang L."/>
        </authorList>
    </citation>
    <scope>NUCLEOTIDE SEQUENCE [LARGE SCALE GENOMIC DNA]</scope>
    <source>
        <strain evidence="2">QJT</strain>
        <tissue evidence="2">Leaf</tissue>
    </source>
</reference>
<dbReference type="Gene3D" id="1.25.40.10">
    <property type="entry name" value="Tetratricopeptide repeat domain"/>
    <property type="match status" value="1"/>
</dbReference>
<dbReference type="PANTHER" id="PTHR47874:SF1">
    <property type="entry name" value="OS05G0407900 PROTEIN"/>
    <property type="match status" value="1"/>
</dbReference>
<proteinExistence type="inferred from homology"/>
<name>A0AAP0IKQ8_9MAGN</name>
<evidence type="ECO:0000256" key="1">
    <source>
        <dbReference type="ARBA" id="ARBA00007626"/>
    </source>
</evidence>
<evidence type="ECO:0008006" key="4">
    <source>
        <dbReference type="Google" id="ProtNLM"/>
    </source>
</evidence>
<dbReference type="InterPro" id="IPR011990">
    <property type="entry name" value="TPR-like_helical_dom_sf"/>
</dbReference>
<dbReference type="Proteomes" id="UP001417504">
    <property type="component" value="Unassembled WGS sequence"/>
</dbReference>
<sequence length="364" mass="42032">MILHRPSTATHQTLNLISIFPNRTNLAPLVFASQNRCLCANAFPKVINLFTEKATSSSGRMAEEELSSKLLDLSEKLVDNRCDSEKVGRLLESKVGSLIRSYSNGSAMVELLYLLKSWPALALEKSWPVLALEVFNWRRKLAGEDFPMTSEEYAKGITIAGRVKNVDLAVDFFMECYAHSGNLEKMEKTYELVKNCVNDQKVQLIRTMICAYYKSSDTDRISKNVKLMTLIPEDDYRPWLNVLLIKTYVQENLLEGMEKSIRKAFEQKTIVMLVDVMRSIIRTYFRSNALNSLTNFVKEAENLGWRICRSLYHCKMVMYSSQNCLEEMENVLEEMEKCNLDPMKKTFLIMYKAYSKWGQRSKLE</sequence>
<accession>A0AAP0IKQ8</accession>
<comment type="caution">
    <text evidence="2">The sequence shown here is derived from an EMBL/GenBank/DDBJ whole genome shotgun (WGS) entry which is preliminary data.</text>
</comment>
<evidence type="ECO:0000313" key="3">
    <source>
        <dbReference type="Proteomes" id="UP001417504"/>
    </source>
</evidence>
<dbReference type="InterPro" id="IPR044179">
    <property type="entry name" value="PPR5-like"/>
</dbReference>
<dbReference type="GO" id="GO:0003729">
    <property type="term" value="F:mRNA binding"/>
    <property type="evidence" value="ECO:0007669"/>
    <property type="project" value="InterPro"/>
</dbReference>
<dbReference type="AlphaFoldDB" id="A0AAP0IKQ8"/>
<evidence type="ECO:0000313" key="2">
    <source>
        <dbReference type="EMBL" id="KAK9116342.1"/>
    </source>
</evidence>
<comment type="similarity">
    <text evidence="1">Belongs to the PPR family. P subfamily.</text>
</comment>
<dbReference type="PANTHER" id="PTHR47874">
    <property type="entry name" value="EXPRESSED PROTEIN"/>
    <property type="match status" value="1"/>
</dbReference>
<organism evidence="2 3">
    <name type="scientific">Stephania japonica</name>
    <dbReference type="NCBI Taxonomy" id="461633"/>
    <lineage>
        <taxon>Eukaryota</taxon>
        <taxon>Viridiplantae</taxon>
        <taxon>Streptophyta</taxon>
        <taxon>Embryophyta</taxon>
        <taxon>Tracheophyta</taxon>
        <taxon>Spermatophyta</taxon>
        <taxon>Magnoliopsida</taxon>
        <taxon>Ranunculales</taxon>
        <taxon>Menispermaceae</taxon>
        <taxon>Menispermoideae</taxon>
        <taxon>Cissampelideae</taxon>
        <taxon>Stephania</taxon>
    </lineage>
</organism>
<dbReference type="EMBL" id="JBBNAE010000006">
    <property type="protein sequence ID" value="KAK9116342.1"/>
    <property type="molecule type" value="Genomic_DNA"/>
</dbReference>